<evidence type="ECO:0000313" key="5">
    <source>
        <dbReference type="Proteomes" id="UP001465755"/>
    </source>
</evidence>
<feature type="signal peptide" evidence="2">
    <location>
        <begin position="1"/>
        <end position="16"/>
    </location>
</feature>
<proteinExistence type="predicted"/>
<feature type="domain" description="Dystroglycan-type cadherin-like" evidence="3">
    <location>
        <begin position="20"/>
        <end position="120"/>
    </location>
</feature>
<evidence type="ECO:0000256" key="2">
    <source>
        <dbReference type="SAM" id="SignalP"/>
    </source>
</evidence>
<sequence length="1078" mass="115361">MRWAFAALLWIGCAYAYPPKATQQVPTVAFEGGTSFSYQFNGSSFTSNKADGVLRYSLASTDGAPLPAWASFTPASRTLAGIAPTARDLSYNWTLSAVDRDGEASSQTFLFVVSVACGANKYRHFRFRGRAADAFLYGSGWFGSGSFLVCDISWSDAGNPASSFPTADTAASVNISGTKAEGRGTDFHQAFQQVLTPPSLSTYACQGWLWGDAWQASAGSFAAVDLGFNGCRGWPAAVQMTSPVSFFWAYSFPSAFTIDVASTGLQPDVQSPTWQNLLTVEGFRPRDVGVAYHQLHDFGGRFGLQPPAYADLTLHILGQPPSIVGAFPVIQVQDGQPLQYSLPSGVIQLNKPYGQLSYSFGQQNGEALPSWLAVSSDGTLSGTPQLGQDASYRLSVTGTDSDGDSNTTTVQLVVQAPCPAGSFRHFRVRGLPQTQLPYGTGWFGSGKFLACSVVWQSKQGVLFPEPMTVGVNISGSTQESQQPSYQRAFREQTFPLTWYNTIYPCNQEGDAWQVTDGGFAAIDLGLSGCQEWPKSLRMTSEGLTAVMKVNTDMDTFIFLDTDALFEQQSRICCANISAQLVTDAGLQQLPDWLSLQYGLFDSLLDTSVTHYYQRLTANYTLRLLVRVPCPAGRYRHFRVRGLDADPPYGTGWFNSNGFYVCAAAWQSADIFPALGSAPVNVSGSVTDLKRPDYNRAFSQLLQQPGQRVTGLRPPCGAGDAWKVTPAGFTAIDTGIAGCRAWPSALYLAGPISHFWGWSLPPSFTADASGAALQPAPESSAWQNLISVRNFTPTFTVEALNELARFGVSSSYAHTFPIEPPAAVTDAPPTTVQPIASVLIEIGMPTDYLINTSDTFRPSGKLCCPELSLSIVGFESSFPAPAPAAAELPSGSAMQPYGNAPPPPPPSNSSPAAPGSIGGTMGMYAAPADAPGSAPSYYGADTLGLYGSQRPGSYGSHPGGRRQTLLALGPNNWNGWYSIINIVNISKEIPVSAIGQYTVRLTATNPGSTAASYVDFGMSIVDYYQCTISLRLSDIATSKLTAGQQAIFQRAGQNHLVGQTGLQLRRLLHSSQHTATVQQ</sequence>
<name>A0AAW1P8P6_9CHLO</name>
<feature type="domain" description="Dystroglycan-type cadherin-like" evidence="3">
    <location>
        <begin position="322"/>
        <end position="421"/>
    </location>
</feature>
<feature type="region of interest" description="Disordered" evidence="1">
    <location>
        <begin position="884"/>
        <end position="914"/>
    </location>
</feature>
<dbReference type="SUPFAM" id="SSF49313">
    <property type="entry name" value="Cadherin-like"/>
    <property type="match status" value="2"/>
</dbReference>
<dbReference type="AlphaFoldDB" id="A0AAW1P8P6"/>
<gene>
    <name evidence="4" type="ORF">WJX73_007418</name>
</gene>
<accession>A0AAW1P8P6</accession>
<dbReference type="GO" id="GO:0016020">
    <property type="term" value="C:membrane"/>
    <property type="evidence" value="ECO:0007669"/>
    <property type="project" value="InterPro"/>
</dbReference>
<feature type="chain" id="PRO_5043810996" description="Dystroglycan-type cadherin-like domain-containing protein" evidence="2">
    <location>
        <begin position="17"/>
        <end position="1078"/>
    </location>
</feature>
<evidence type="ECO:0000256" key="1">
    <source>
        <dbReference type="SAM" id="MobiDB-lite"/>
    </source>
</evidence>
<dbReference type="Gene3D" id="2.60.40.10">
    <property type="entry name" value="Immunoglobulins"/>
    <property type="match status" value="2"/>
</dbReference>
<dbReference type="InterPro" id="IPR006644">
    <property type="entry name" value="Cadg"/>
</dbReference>
<dbReference type="Proteomes" id="UP001465755">
    <property type="component" value="Unassembled WGS sequence"/>
</dbReference>
<dbReference type="Pfam" id="PF05345">
    <property type="entry name" value="He_PIG"/>
    <property type="match status" value="2"/>
</dbReference>
<dbReference type="InterPro" id="IPR013783">
    <property type="entry name" value="Ig-like_fold"/>
</dbReference>
<feature type="compositionally biased region" description="Pro residues" evidence="1">
    <location>
        <begin position="898"/>
        <end position="907"/>
    </location>
</feature>
<organism evidence="4 5">
    <name type="scientific">Symbiochloris irregularis</name>
    <dbReference type="NCBI Taxonomy" id="706552"/>
    <lineage>
        <taxon>Eukaryota</taxon>
        <taxon>Viridiplantae</taxon>
        <taxon>Chlorophyta</taxon>
        <taxon>core chlorophytes</taxon>
        <taxon>Trebouxiophyceae</taxon>
        <taxon>Trebouxiales</taxon>
        <taxon>Trebouxiaceae</taxon>
        <taxon>Symbiochloris</taxon>
    </lineage>
</organism>
<evidence type="ECO:0000259" key="3">
    <source>
        <dbReference type="SMART" id="SM00736"/>
    </source>
</evidence>
<dbReference type="EMBL" id="JALJOQ010000052">
    <property type="protein sequence ID" value="KAK9804164.1"/>
    <property type="molecule type" value="Genomic_DNA"/>
</dbReference>
<dbReference type="SMART" id="SM00736">
    <property type="entry name" value="CADG"/>
    <property type="match status" value="2"/>
</dbReference>
<reference evidence="4 5" key="1">
    <citation type="journal article" date="2024" name="Nat. Commun.">
        <title>Phylogenomics reveals the evolutionary origins of lichenization in chlorophyte algae.</title>
        <authorList>
            <person name="Puginier C."/>
            <person name="Libourel C."/>
            <person name="Otte J."/>
            <person name="Skaloud P."/>
            <person name="Haon M."/>
            <person name="Grisel S."/>
            <person name="Petersen M."/>
            <person name="Berrin J.G."/>
            <person name="Delaux P.M."/>
            <person name="Dal Grande F."/>
            <person name="Keller J."/>
        </authorList>
    </citation>
    <scope>NUCLEOTIDE SEQUENCE [LARGE SCALE GENOMIC DNA]</scope>
    <source>
        <strain evidence="4 5">SAG 2036</strain>
    </source>
</reference>
<comment type="caution">
    <text evidence="4">The sequence shown here is derived from an EMBL/GenBank/DDBJ whole genome shotgun (WGS) entry which is preliminary data.</text>
</comment>
<dbReference type="InterPro" id="IPR015919">
    <property type="entry name" value="Cadherin-like_sf"/>
</dbReference>
<keyword evidence="5" id="KW-1185">Reference proteome</keyword>
<evidence type="ECO:0000313" key="4">
    <source>
        <dbReference type="EMBL" id="KAK9804164.1"/>
    </source>
</evidence>
<protein>
    <recommendedName>
        <fullName evidence="3">Dystroglycan-type cadherin-like domain-containing protein</fullName>
    </recommendedName>
</protein>
<keyword evidence="2" id="KW-0732">Signal</keyword>
<dbReference type="GO" id="GO:0005509">
    <property type="term" value="F:calcium ion binding"/>
    <property type="evidence" value="ECO:0007669"/>
    <property type="project" value="InterPro"/>
</dbReference>